<dbReference type="FunFam" id="3.30.70.360:FF:000001">
    <property type="entry name" value="N-acetyldiaminopimelate deacetylase"/>
    <property type="match status" value="1"/>
</dbReference>
<accession>A0A7C2M6K5</accession>
<organism evidence="2">
    <name type="scientific">Salinimicrobium catena</name>
    <dbReference type="NCBI Taxonomy" id="390640"/>
    <lineage>
        <taxon>Bacteria</taxon>
        <taxon>Pseudomonadati</taxon>
        <taxon>Bacteroidota</taxon>
        <taxon>Flavobacteriia</taxon>
        <taxon>Flavobacteriales</taxon>
        <taxon>Flavobacteriaceae</taxon>
        <taxon>Salinimicrobium</taxon>
    </lineage>
</organism>
<evidence type="ECO:0000313" key="2">
    <source>
        <dbReference type="EMBL" id="HER41041.1"/>
    </source>
</evidence>
<dbReference type="PANTHER" id="PTHR11014:SF63">
    <property type="entry name" value="METALLOPEPTIDASE, PUTATIVE (AFU_ORTHOLOGUE AFUA_6G09600)-RELATED"/>
    <property type="match status" value="1"/>
</dbReference>
<dbReference type="EMBL" id="DSEE01000539">
    <property type="protein sequence ID" value="HER41041.1"/>
    <property type="molecule type" value="Genomic_DNA"/>
</dbReference>
<dbReference type="InterPro" id="IPR036264">
    <property type="entry name" value="Bact_exopeptidase_dim_dom"/>
</dbReference>
<dbReference type="Gene3D" id="3.40.630.10">
    <property type="entry name" value="Zn peptidases"/>
    <property type="match status" value="2"/>
</dbReference>
<dbReference type="GO" id="GO:0019877">
    <property type="term" value="P:diaminopimelate biosynthetic process"/>
    <property type="evidence" value="ECO:0007669"/>
    <property type="project" value="UniProtKB-ARBA"/>
</dbReference>
<dbReference type="Pfam" id="PF01546">
    <property type="entry name" value="Peptidase_M20"/>
    <property type="match status" value="1"/>
</dbReference>
<sequence length="230" mass="25044">LHINSATPVGTIRYKPEGTMAAVERFVINVKGEQTHGSAPWSGVDPILISAKIIDGLQTIISRESKLVDAAAVITVGKITSGVRFNIIPESAEMIGTIRTLDPKMKELILKRMREMVPAIAEAYGGTATVEIQNNTAITYNDPELTKKMLPTLQKVAGKEKVELQKATTGGEDFSFFQEEVPGLYFFLGGQPLDSTDPAPHHTPDFYIDESGLVLGVKVMSQLAIDYLNQ</sequence>
<reference evidence="2" key="1">
    <citation type="journal article" date="2020" name="mSystems">
        <title>Genome- and Community-Level Interaction Insights into Carbon Utilization and Element Cycling Functions of Hydrothermarchaeota in Hydrothermal Sediment.</title>
        <authorList>
            <person name="Zhou Z."/>
            <person name="Liu Y."/>
            <person name="Xu W."/>
            <person name="Pan J."/>
            <person name="Luo Z.H."/>
            <person name="Li M."/>
        </authorList>
    </citation>
    <scope>NUCLEOTIDE SEQUENCE [LARGE SCALE GENOMIC DNA]</scope>
    <source>
        <strain evidence="2">SpSt-1235</strain>
    </source>
</reference>
<name>A0A7C2M6K5_9FLAO</name>
<comment type="caution">
    <text evidence="2">The sequence shown here is derived from an EMBL/GenBank/DDBJ whole genome shotgun (WGS) entry which is preliminary data.</text>
</comment>
<dbReference type="InterPro" id="IPR002933">
    <property type="entry name" value="Peptidase_M20"/>
</dbReference>
<gene>
    <name evidence="2" type="ORF">ENO10_07455</name>
</gene>
<dbReference type="SUPFAM" id="SSF55031">
    <property type="entry name" value="Bacterial exopeptidase dimerisation domain"/>
    <property type="match status" value="1"/>
</dbReference>
<keyword evidence="1" id="KW-0378">Hydrolase</keyword>
<dbReference type="Proteomes" id="UP000885753">
    <property type="component" value="Unassembled WGS sequence"/>
</dbReference>
<dbReference type="GO" id="GO:0050118">
    <property type="term" value="F:N-acetyldiaminopimelate deacetylase activity"/>
    <property type="evidence" value="ECO:0007669"/>
    <property type="project" value="UniProtKB-ARBA"/>
</dbReference>
<dbReference type="AlphaFoldDB" id="A0A7C2M6K5"/>
<dbReference type="SUPFAM" id="SSF53187">
    <property type="entry name" value="Zn-dependent exopeptidases"/>
    <property type="match status" value="1"/>
</dbReference>
<feature type="non-terminal residue" evidence="2">
    <location>
        <position position="1"/>
    </location>
</feature>
<dbReference type="PANTHER" id="PTHR11014">
    <property type="entry name" value="PEPTIDASE M20 FAMILY MEMBER"/>
    <property type="match status" value="1"/>
</dbReference>
<proteinExistence type="predicted"/>
<dbReference type="InterPro" id="IPR017439">
    <property type="entry name" value="Amidohydrolase"/>
</dbReference>
<evidence type="ECO:0000256" key="1">
    <source>
        <dbReference type="ARBA" id="ARBA00022801"/>
    </source>
</evidence>
<protein>
    <submittedName>
        <fullName evidence="2">M20/M25/M40 family metallo-hydrolase</fullName>
    </submittedName>
</protein>